<protein>
    <submittedName>
        <fullName evidence="3">Tryptophan halogenase</fullName>
    </submittedName>
</protein>
<dbReference type="InterPro" id="IPR050816">
    <property type="entry name" value="Flavin-dep_Halogenase_NPB"/>
</dbReference>
<keyword evidence="4" id="KW-1185">Reference proteome</keyword>
<keyword evidence="2" id="KW-0285">Flavoprotein</keyword>
<feature type="binding site" evidence="2">
    <location>
        <begin position="15"/>
        <end position="18"/>
    </location>
    <ligand>
        <name>FAD</name>
        <dbReference type="ChEBI" id="CHEBI:57692"/>
    </ligand>
</feature>
<keyword evidence="2" id="KW-0547">Nucleotide-binding</keyword>
<organism evidence="3 4">
    <name type="scientific">Alteromonas confluentis</name>
    <dbReference type="NCBI Taxonomy" id="1656094"/>
    <lineage>
        <taxon>Bacteria</taxon>
        <taxon>Pseudomonadati</taxon>
        <taxon>Pseudomonadota</taxon>
        <taxon>Gammaproteobacteria</taxon>
        <taxon>Alteromonadales</taxon>
        <taxon>Alteromonadaceae</taxon>
        <taxon>Alteromonas/Salinimonas group</taxon>
        <taxon>Alteromonas</taxon>
    </lineage>
</organism>
<dbReference type="EMBL" id="MDHN01000004">
    <property type="protein sequence ID" value="OFC72526.1"/>
    <property type="molecule type" value="Genomic_DNA"/>
</dbReference>
<dbReference type="SUPFAM" id="SSF51905">
    <property type="entry name" value="FAD/NAD(P)-binding domain"/>
    <property type="match status" value="1"/>
</dbReference>
<evidence type="ECO:0000313" key="4">
    <source>
        <dbReference type="Proteomes" id="UP000175691"/>
    </source>
</evidence>
<evidence type="ECO:0000313" key="3">
    <source>
        <dbReference type="EMBL" id="OFC72526.1"/>
    </source>
</evidence>
<feature type="binding site" evidence="2">
    <location>
        <position position="186"/>
    </location>
    <ligand>
        <name>FAD</name>
        <dbReference type="ChEBI" id="CHEBI:57692"/>
    </ligand>
</feature>
<comment type="caution">
    <text evidence="3">The sequence shown here is derived from an EMBL/GenBank/DDBJ whole genome shotgun (WGS) entry which is preliminary data.</text>
</comment>
<dbReference type="Pfam" id="PF04820">
    <property type="entry name" value="Trp_halogenase"/>
    <property type="match status" value="1"/>
</dbReference>
<gene>
    <name evidence="3" type="ORF">BFC18_02950</name>
</gene>
<dbReference type="AlphaFoldDB" id="A0A1E7ZG93"/>
<dbReference type="OrthoDB" id="7178350at2"/>
<dbReference type="GO" id="GO:0004497">
    <property type="term" value="F:monooxygenase activity"/>
    <property type="evidence" value="ECO:0007669"/>
    <property type="project" value="InterPro"/>
</dbReference>
<feature type="binding site" evidence="2">
    <location>
        <position position="80"/>
    </location>
    <ligand>
        <name>7-chloro-L-tryptophan</name>
        <dbReference type="ChEBI" id="CHEBI:58713"/>
    </ligand>
</feature>
<dbReference type="Proteomes" id="UP000175691">
    <property type="component" value="Unassembled WGS sequence"/>
</dbReference>
<dbReference type="STRING" id="1656094.BFC18_02950"/>
<dbReference type="InterPro" id="IPR006905">
    <property type="entry name" value="Flavin_halogenase"/>
</dbReference>
<feature type="active site" evidence="1">
    <location>
        <position position="80"/>
    </location>
</feature>
<dbReference type="InterPro" id="IPR033856">
    <property type="entry name" value="Trp_halogen"/>
</dbReference>
<dbReference type="Gene3D" id="3.50.50.60">
    <property type="entry name" value="FAD/NAD(P)-binding domain"/>
    <property type="match status" value="1"/>
</dbReference>
<keyword evidence="2" id="KW-0274">FAD</keyword>
<proteinExistence type="predicted"/>
<name>A0A1E7ZG93_9ALTE</name>
<dbReference type="InterPro" id="IPR036188">
    <property type="entry name" value="FAD/NAD-bd_sf"/>
</dbReference>
<dbReference type="GO" id="GO:0000166">
    <property type="term" value="F:nucleotide binding"/>
    <property type="evidence" value="ECO:0007669"/>
    <property type="project" value="UniProtKB-KW"/>
</dbReference>
<feature type="binding site" evidence="2">
    <location>
        <position position="355"/>
    </location>
    <ligand>
        <name>L-tryptophan</name>
        <dbReference type="ChEBI" id="CHEBI:57912"/>
    </ligand>
</feature>
<dbReference type="PANTHER" id="PTHR43747">
    <property type="entry name" value="FAD-BINDING PROTEIN"/>
    <property type="match status" value="1"/>
</dbReference>
<evidence type="ECO:0000256" key="2">
    <source>
        <dbReference type="PIRSR" id="PIRSR011396-2"/>
    </source>
</evidence>
<evidence type="ECO:0000256" key="1">
    <source>
        <dbReference type="PIRSR" id="PIRSR011396-1"/>
    </source>
</evidence>
<sequence>MQDTTQIKSVVIVGGGSAGWLTAALLAAQHSADIHITLVESPDVPLLGVGEGTWPTMRGTLQKIGIDEVTFLNACHASFKQGTHFHQWRTGNSNDEYYHPFSLPFNYFDTDCAAWWQREASQSSFAHAVTTQSTVCDHFLAPKQVETPPFAGVLNYGYHLDASQFAHLLKTHAVSKLGVTHVVDHVERVIAAPGNAIQGLTLKSGKQIKGDLFVDCSGFSARLIGEHFGEPLLSCKAQLPNDSAVALQCAYTQSDTEIPSVTRSTAQANGWIWDIALTNRRGVGHVFSSEYSAEDDAINALQQYILANSALAPKSRDDIAQQARLFRFQPGYRQRPWIQNCIAIGTASGFLEPLEASALVMTELAASHLAESLPRYHYQLPAAARQFNREFSTKWARIVDFLKLHYVLSERRDSDYWRKVTRMSDCSEQLYDWLTLWKTRSPSAADFSFREEIFPAASYLYVLYGMGFPTDFQHSASVLQHRQPQAFKQQEQHKLLQQHLAGLPGNRALLSQLAQIAVTSGKHHEQ</sequence>
<dbReference type="PIRSF" id="PIRSF011396">
    <property type="entry name" value="Trp_halogenase"/>
    <property type="match status" value="1"/>
</dbReference>
<dbReference type="PANTHER" id="PTHR43747:SF4">
    <property type="entry name" value="FLAVIN-DEPENDENT TRYPTOPHAN HALOGENASE"/>
    <property type="match status" value="1"/>
</dbReference>
<dbReference type="RefSeq" id="WP_070123440.1">
    <property type="nucleotide sequence ID" value="NZ_MDHN01000004.1"/>
</dbReference>
<accession>A0A1E7ZG93</accession>
<reference evidence="3 4" key="1">
    <citation type="submission" date="2016-08" db="EMBL/GenBank/DDBJ databases">
        <authorList>
            <person name="Seilhamer J.J."/>
        </authorList>
    </citation>
    <scope>NUCLEOTIDE SEQUENCE [LARGE SCALE GENOMIC DNA]</scope>
    <source>
        <strain evidence="3 4">KCTC 42603</strain>
    </source>
</reference>